<dbReference type="OrthoDB" id="5920040at2759"/>
<reference evidence="1 2" key="1">
    <citation type="submission" date="2015-01" db="EMBL/GenBank/DDBJ databases">
        <title>Evolution of Trichinella species and genotypes.</title>
        <authorList>
            <person name="Korhonen P.K."/>
            <person name="Edoardo P."/>
            <person name="Giuseppe L.R."/>
            <person name="Gasser R.B."/>
        </authorList>
    </citation>
    <scope>NUCLEOTIDE SEQUENCE [LARGE SCALE GENOMIC DNA]</scope>
    <source>
        <strain evidence="1">ISS120</strain>
    </source>
</reference>
<proteinExistence type="predicted"/>
<sequence length="198" mass="22487">MTVSKRLRLCFLRLREGHRVAACNSKGSCQKQAIMDDIILDRTGSQRSFVKKSVPEALNLKGPLESVSIEPLGNSGGGCKRVRRVKMCLSPINDHEIRRQLIEALCLLKISESPNLLLEIKQFSHLAPLKLAEDFTNLYTSFDVLIWLDYYYEFIDQKIIKDLDGEPIAIHSTLGWIVCDSIPENVPTTRIRAMFVKI</sequence>
<name>A0A0V1DEB7_TRIBR</name>
<dbReference type="EMBL" id="JYDI01000010">
    <property type="protein sequence ID" value="KRY59736.1"/>
    <property type="molecule type" value="Genomic_DNA"/>
</dbReference>
<evidence type="ECO:0000313" key="1">
    <source>
        <dbReference type="EMBL" id="KRY59736.1"/>
    </source>
</evidence>
<dbReference type="STRING" id="45882.A0A0V1DEB7"/>
<dbReference type="Proteomes" id="UP000054653">
    <property type="component" value="Unassembled WGS sequence"/>
</dbReference>
<evidence type="ECO:0000313" key="2">
    <source>
        <dbReference type="Proteomes" id="UP000054653"/>
    </source>
</evidence>
<comment type="caution">
    <text evidence="1">The sequence shown here is derived from an EMBL/GenBank/DDBJ whole genome shotgun (WGS) entry which is preliminary data.</text>
</comment>
<organism evidence="1 2">
    <name type="scientific">Trichinella britovi</name>
    <name type="common">Parasitic roundworm</name>
    <dbReference type="NCBI Taxonomy" id="45882"/>
    <lineage>
        <taxon>Eukaryota</taxon>
        <taxon>Metazoa</taxon>
        <taxon>Ecdysozoa</taxon>
        <taxon>Nematoda</taxon>
        <taxon>Enoplea</taxon>
        <taxon>Dorylaimia</taxon>
        <taxon>Trichinellida</taxon>
        <taxon>Trichinellidae</taxon>
        <taxon>Trichinella</taxon>
    </lineage>
</organism>
<gene>
    <name evidence="1" type="ORF">T03_10906</name>
</gene>
<dbReference type="AlphaFoldDB" id="A0A0V1DEB7"/>
<accession>A0A0V1DEB7</accession>
<keyword evidence="2" id="KW-1185">Reference proteome</keyword>
<dbReference type="OMA" id="DHEIRRQ"/>
<protein>
    <submittedName>
        <fullName evidence="1">Uncharacterized protein</fullName>
    </submittedName>
</protein>